<feature type="compositionally biased region" description="Basic residues" evidence="1">
    <location>
        <begin position="308"/>
        <end position="317"/>
    </location>
</feature>
<evidence type="ECO:0000313" key="3">
    <source>
        <dbReference type="Proteomes" id="UP000749559"/>
    </source>
</evidence>
<dbReference type="OrthoDB" id="6154219at2759"/>
<feature type="compositionally biased region" description="Low complexity" evidence="1">
    <location>
        <begin position="244"/>
        <end position="257"/>
    </location>
</feature>
<feature type="region of interest" description="Disordered" evidence="1">
    <location>
        <begin position="270"/>
        <end position="317"/>
    </location>
</feature>
<proteinExistence type="predicted"/>
<name>A0A8J1T8B1_OWEFU</name>
<feature type="region of interest" description="Disordered" evidence="1">
    <location>
        <begin position="227"/>
        <end position="258"/>
    </location>
</feature>
<dbReference type="AlphaFoldDB" id="A0A8J1T8B1"/>
<organism evidence="2 3">
    <name type="scientific">Owenia fusiformis</name>
    <name type="common">Polychaete worm</name>
    <dbReference type="NCBI Taxonomy" id="6347"/>
    <lineage>
        <taxon>Eukaryota</taxon>
        <taxon>Metazoa</taxon>
        <taxon>Spiralia</taxon>
        <taxon>Lophotrochozoa</taxon>
        <taxon>Annelida</taxon>
        <taxon>Polychaeta</taxon>
        <taxon>Sedentaria</taxon>
        <taxon>Canalipalpata</taxon>
        <taxon>Sabellida</taxon>
        <taxon>Oweniida</taxon>
        <taxon>Oweniidae</taxon>
        <taxon>Owenia</taxon>
    </lineage>
</organism>
<feature type="region of interest" description="Disordered" evidence="1">
    <location>
        <begin position="159"/>
        <end position="211"/>
    </location>
</feature>
<comment type="caution">
    <text evidence="2">The sequence shown here is derived from an EMBL/GenBank/DDBJ whole genome shotgun (WGS) entry which is preliminary data.</text>
</comment>
<dbReference type="EMBL" id="CAIIXF020000005">
    <property type="protein sequence ID" value="CAH1783195.1"/>
    <property type="molecule type" value="Genomic_DNA"/>
</dbReference>
<dbReference type="Proteomes" id="UP000749559">
    <property type="component" value="Unassembled WGS sequence"/>
</dbReference>
<feature type="compositionally biased region" description="Basic residues" evidence="1">
    <location>
        <begin position="230"/>
        <end position="239"/>
    </location>
</feature>
<evidence type="ECO:0000256" key="1">
    <source>
        <dbReference type="SAM" id="MobiDB-lite"/>
    </source>
</evidence>
<keyword evidence="3" id="KW-1185">Reference proteome</keyword>
<protein>
    <submittedName>
        <fullName evidence="2">Uncharacterized protein</fullName>
    </submittedName>
</protein>
<accession>A0A8J1T8B1</accession>
<feature type="compositionally biased region" description="Basic residues" evidence="1">
    <location>
        <begin position="83"/>
        <end position="98"/>
    </location>
</feature>
<feature type="compositionally biased region" description="Low complexity" evidence="1">
    <location>
        <begin position="191"/>
        <end position="200"/>
    </location>
</feature>
<feature type="region of interest" description="Disordered" evidence="1">
    <location>
        <begin position="65"/>
        <end position="98"/>
    </location>
</feature>
<feature type="compositionally biased region" description="Basic and acidic residues" evidence="1">
    <location>
        <begin position="289"/>
        <end position="307"/>
    </location>
</feature>
<evidence type="ECO:0000313" key="2">
    <source>
        <dbReference type="EMBL" id="CAH1783195.1"/>
    </source>
</evidence>
<gene>
    <name evidence="2" type="ORF">OFUS_LOCUS9556</name>
</gene>
<sequence length="423" mass="46718">MYSKSMSSLINGSQDASNLKPPKPPSWRDFEGNATKPKRDKSANGAKNIKFTDISLLSKSGVVSELPPDGAQAGAHGAPPLPKKAKHHRKHNRVKNKARIHRTQSHLTIETEELPRDLTASLAEAQPIGIRNSSVNAIIYMTENNRKCEKWLEGVEDWDPLDDSSFAQGSGVEVEVPEEKWDDHLKPPINSSASSSSESSNDATQKDSRNNISMCAYTTDNLVKNLPSKLRNKQVRAHKKYEETTSTASSSPISPEENNTYLTLSTRAKYDSIQRGKPGPSHQNRARTLPKDHSNPRSLHSKVDKSPTHSHHAKHNHIRNECSECKLQEEQWTIDPAIPGLVNPTANITIPGAIQEHFRSENSNFDKENSKVLKHFTELQISPKVKRSNRVDGGKNGTLSSNAVNIIESPIISVEATSKPATA</sequence>
<feature type="compositionally biased region" description="Basic and acidic residues" evidence="1">
    <location>
        <begin position="177"/>
        <end position="186"/>
    </location>
</feature>
<reference evidence="2" key="1">
    <citation type="submission" date="2022-03" db="EMBL/GenBank/DDBJ databases">
        <authorList>
            <person name="Martin C."/>
        </authorList>
    </citation>
    <scope>NUCLEOTIDE SEQUENCE</scope>
</reference>
<feature type="compositionally biased region" description="Polar residues" evidence="1">
    <location>
        <begin position="1"/>
        <end position="17"/>
    </location>
</feature>
<feature type="region of interest" description="Disordered" evidence="1">
    <location>
        <begin position="1"/>
        <end position="49"/>
    </location>
</feature>